<dbReference type="AlphaFoldDB" id="A0A319BTH8"/>
<evidence type="ECO:0000313" key="1">
    <source>
        <dbReference type="EMBL" id="PYH76946.1"/>
    </source>
</evidence>
<dbReference type="VEuPathDB" id="FungiDB:BO82DRAFT_368937"/>
<organism evidence="1 2">
    <name type="scientific">Aspergillus uvarum CBS 121591</name>
    <dbReference type="NCBI Taxonomy" id="1448315"/>
    <lineage>
        <taxon>Eukaryota</taxon>
        <taxon>Fungi</taxon>
        <taxon>Dikarya</taxon>
        <taxon>Ascomycota</taxon>
        <taxon>Pezizomycotina</taxon>
        <taxon>Eurotiomycetes</taxon>
        <taxon>Eurotiomycetidae</taxon>
        <taxon>Eurotiales</taxon>
        <taxon>Aspergillaceae</taxon>
        <taxon>Aspergillus</taxon>
        <taxon>Aspergillus subgen. Circumdati</taxon>
    </lineage>
</organism>
<dbReference type="Proteomes" id="UP000248340">
    <property type="component" value="Unassembled WGS sequence"/>
</dbReference>
<name>A0A319BTH8_9EURO</name>
<dbReference type="EMBL" id="KZ821748">
    <property type="protein sequence ID" value="PYH76946.1"/>
    <property type="molecule type" value="Genomic_DNA"/>
</dbReference>
<proteinExistence type="predicted"/>
<sequence length="156" mass="17976">MTYLRSFLIKKGFSISILVYFGNTPLKYGLKTERMLTVPLATMIPRTVTYLLVEIEYQKANEVRAARINNSQYDLMSSSKAAEHYMRLSYILATHAVTSDLNSAVLSLCTWVRQTYRKHRAVAVKVLQQMFHKQSIIFEEAITSYIANLGRLDRMV</sequence>
<gene>
    <name evidence="1" type="ORF">BO82DRAFT_368937</name>
</gene>
<reference evidence="1 2" key="1">
    <citation type="submission" date="2016-12" db="EMBL/GenBank/DDBJ databases">
        <title>The genomes of Aspergillus section Nigri reveals drivers in fungal speciation.</title>
        <authorList>
            <consortium name="DOE Joint Genome Institute"/>
            <person name="Vesth T.C."/>
            <person name="Nybo J."/>
            <person name="Theobald S."/>
            <person name="Brandl J."/>
            <person name="Frisvad J.C."/>
            <person name="Nielsen K.F."/>
            <person name="Lyhne E.K."/>
            <person name="Kogle M.E."/>
            <person name="Kuo A."/>
            <person name="Riley R."/>
            <person name="Clum A."/>
            <person name="Nolan M."/>
            <person name="Lipzen A."/>
            <person name="Salamov A."/>
            <person name="Henrissat B."/>
            <person name="Wiebenga A."/>
            <person name="De Vries R.P."/>
            <person name="Grigoriev I.V."/>
            <person name="Mortensen U.H."/>
            <person name="Andersen M.R."/>
            <person name="Baker S.E."/>
        </authorList>
    </citation>
    <scope>NUCLEOTIDE SEQUENCE [LARGE SCALE GENOMIC DNA]</scope>
    <source>
        <strain evidence="1 2">CBS 121591</strain>
    </source>
</reference>
<dbReference type="GeneID" id="37139887"/>
<dbReference type="RefSeq" id="XP_025487146.1">
    <property type="nucleotide sequence ID" value="XM_025637146.1"/>
</dbReference>
<protein>
    <submittedName>
        <fullName evidence="1">Uncharacterized protein</fullName>
    </submittedName>
</protein>
<evidence type="ECO:0000313" key="2">
    <source>
        <dbReference type="Proteomes" id="UP000248340"/>
    </source>
</evidence>
<accession>A0A319BTH8</accession>
<keyword evidence="2" id="KW-1185">Reference proteome</keyword>